<keyword evidence="2" id="KW-1185">Reference proteome</keyword>
<sequence>MSGGEGGALRFGVEVSDGGGAKSYEVTMGLQTHKGAPFNAADPVRCIEACFRFLLDREPKESIMSRFDVTVIRRYFPEFDAKLEGYM</sequence>
<organism evidence="1 2">
    <name type="scientific">Magnetofaba australis IT-1</name>
    <dbReference type="NCBI Taxonomy" id="1434232"/>
    <lineage>
        <taxon>Bacteria</taxon>
        <taxon>Pseudomonadati</taxon>
        <taxon>Pseudomonadota</taxon>
        <taxon>Magnetococcia</taxon>
        <taxon>Magnetococcales</taxon>
        <taxon>Magnetococcaceae</taxon>
        <taxon>Magnetofaba</taxon>
    </lineage>
</organism>
<dbReference type="STRING" id="1434232.MAIT1_03470"/>
<accession>A0A1Y2K6X8</accession>
<name>A0A1Y2K6X8_9PROT</name>
<dbReference type="EMBL" id="LVJN01000018">
    <property type="protein sequence ID" value="OSM05300.1"/>
    <property type="molecule type" value="Genomic_DNA"/>
</dbReference>
<comment type="caution">
    <text evidence="1">The sequence shown here is derived from an EMBL/GenBank/DDBJ whole genome shotgun (WGS) entry which is preliminary data.</text>
</comment>
<protein>
    <submittedName>
        <fullName evidence="1">Uncharacterized protein</fullName>
    </submittedName>
</protein>
<proteinExistence type="predicted"/>
<gene>
    <name evidence="1" type="ORF">MAIT1_03470</name>
</gene>
<dbReference type="AlphaFoldDB" id="A0A1Y2K6X8"/>
<evidence type="ECO:0000313" key="2">
    <source>
        <dbReference type="Proteomes" id="UP000194003"/>
    </source>
</evidence>
<evidence type="ECO:0000313" key="1">
    <source>
        <dbReference type="EMBL" id="OSM05300.1"/>
    </source>
</evidence>
<dbReference type="Proteomes" id="UP000194003">
    <property type="component" value="Unassembled WGS sequence"/>
</dbReference>
<reference evidence="1 2" key="1">
    <citation type="journal article" date="2016" name="BMC Genomics">
        <title>Combined genomic and structural analyses of a cultured magnetotactic bacterium reveals its niche adaptation to a dynamic environment.</title>
        <authorList>
            <person name="Araujo A.C."/>
            <person name="Morillo V."/>
            <person name="Cypriano J."/>
            <person name="Teixeira L.C."/>
            <person name="Leao P."/>
            <person name="Lyra S."/>
            <person name="Almeida L.G."/>
            <person name="Bazylinski D.A."/>
            <person name="Vasconcellos A.T."/>
            <person name="Abreu F."/>
            <person name="Lins U."/>
        </authorList>
    </citation>
    <scope>NUCLEOTIDE SEQUENCE [LARGE SCALE GENOMIC DNA]</scope>
    <source>
        <strain evidence="1 2">IT-1</strain>
    </source>
</reference>